<evidence type="ECO:0000256" key="5">
    <source>
        <dbReference type="RuleBase" id="RU363050"/>
    </source>
</evidence>
<dbReference type="PANTHER" id="PTHR19302:SF13">
    <property type="entry name" value="GAMMA-TUBULIN COMPLEX COMPONENT 2"/>
    <property type="match status" value="1"/>
</dbReference>
<name>A0A0C2JJ95_THEKT</name>
<dbReference type="Gene3D" id="1.20.120.1900">
    <property type="entry name" value="Gamma-tubulin complex, C-terminal domain"/>
    <property type="match status" value="1"/>
</dbReference>
<dbReference type="GO" id="GO:0007020">
    <property type="term" value="P:microtubule nucleation"/>
    <property type="evidence" value="ECO:0007669"/>
    <property type="project" value="InterPro"/>
</dbReference>
<dbReference type="OrthoDB" id="6017492at2759"/>
<evidence type="ECO:0000256" key="4">
    <source>
        <dbReference type="ARBA" id="ARBA00023212"/>
    </source>
</evidence>
<keyword evidence="4 5" id="KW-0206">Cytoskeleton</keyword>
<comment type="caution">
    <text evidence="7">The sequence shown here is derived from an EMBL/GenBank/DDBJ whole genome shotgun (WGS) entry which is preliminary data.</text>
</comment>
<keyword evidence="3 5" id="KW-0493">Microtubule</keyword>
<sequence length="318" mass="36884">MEIFLQFLSILQRVFCCANVLVVLKLNIEIDISKLDSLLELAIRNSVLAGDPFSENVGIVLLEDDFATHQLQILGSRSNISDTHESDGIRSLTFTMSMEWPLSLIIDKFSITKYQMIFRHLFYIKYCSFTLSRLWQNVFKTHARCSDPNSRNTYCLIITVINKMLHFLNNFEYFIQCDVINPNWNILMYQIANAESFNDLISRHNDFLDKTLKDCMLTHAKLVEGFSSIINLCYTFSNVFDEFLGAHDTLEFRQCVKRYHDLLVENVSSFIFLVYGKGGDHFEHNMITLVERLDFNNFYSETRLNSASPVQSSTTLDS</sequence>
<dbReference type="InterPro" id="IPR007259">
    <property type="entry name" value="GCP"/>
</dbReference>
<evidence type="ECO:0000256" key="1">
    <source>
        <dbReference type="ARBA" id="ARBA00010337"/>
    </source>
</evidence>
<evidence type="ECO:0000256" key="2">
    <source>
        <dbReference type="ARBA" id="ARBA00022490"/>
    </source>
</evidence>
<dbReference type="GO" id="GO:0051011">
    <property type="term" value="F:microtubule minus-end binding"/>
    <property type="evidence" value="ECO:0007669"/>
    <property type="project" value="TreeGrafter"/>
</dbReference>
<dbReference type="GO" id="GO:0000930">
    <property type="term" value="C:gamma-tubulin complex"/>
    <property type="evidence" value="ECO:0007669"/>
    <property type="project" value="TreeGrafter"/>
</dbReference>
<reference evidence="7 8" key="1">
    <citation type="journal article" date="2014" name="Genome Biol. Evol.">
        <title>The genome of the myxosporean Thelohanellus kitauei shows adaptations to nutrient acquisition within its fish host.</title>
        <authorList>
            <person name="Yang Y."/>
            <person name="Xiong J."/>
            <person name="Zhou Z."/>
            <person name="Huo F."/>
            <person name="Miao W."/>
            <person name="Ran C."/>
            <person name="Liu Y."/>
            <person name="Zhang J."/>
            <person name="Feng J."/>
            <person name="Wang M."/>
            <person name="Wang M."/>
            <person name="Wang L."/>
            <person name="Yao B."/>
        </authorList>
    </citation>
    <scope>NUCLEOTIDE SEQUENCE [LARGE SCALE GENOMIC DNA]</scope>
    <source>
        <strain evidence="7">Wuqing</strain>
    </source>
</reference>
<keyword evidence="8" id="KW-1185">Reference proteome</keyword>
<protein>
    <recommendedName>
        <fullName evidence="5">Gamma-tubulin complex component</fullName>
    </recommendedName>
</protein>
<dbReference type="GO" id="GO:0051321">
    <property type="term" value="P:meiotic cell cycle"/>
    <property type="evidence" value="ECO:0007669"/>
    <property type="project" value="TreeGrafter"/>
</dbReference>
<evidence type="ECO:0000259" key="6">
    <source>
        <dbReference type="Pfam" id="PF04130"/>
    </source>
</evidence>
<dbReference type="Proteomes" id="UP000031668">
    <property type="component" value="Unassembled WGS sequence"/>
</dbReference>
<dbReference type="GO" id="GO:0031122">
    <property type="term" value="P:cytoplasmic microtubule organization"/>
    <property type="evidence" value="ECO:0007669"/>
    <property type="project" value="TreeGrafter"/>
</dbReference>
<gene>
    <name evidence="7" type="ORF">RF11_11114</name>
</gene>
<dbReference type="GO" id="GO:0043015">
    <property type="term" value="F:gamma-tubulin binding"/>
    <property type="evidence" value="ECO:0007669"/>
    <property type="project" value="InterPro"/>
</dbReference>
<organism evidence="7 8">
    <name type="scientific">Thelohanellus kitauei</name>
    <name type="common">Myxosporean</name>
    <dbReference type="NCBI Taxonomy" id="669202"/>
    <lineage>
        <taxon>Eukaryota</taxon>
        <taxon>Metazoa</taxon>
        <taxon>Cnidaria</taxon>
        <taxon>Myxozoa</taxon>
        <taxon>Myxosporea</taxon>
        <taxon>Bivalvulida</taxon>
        <taxon>Platysporina</taxon>
        <taxon>Myxobolidae</taxon>
        <taxon>Thelohanellus</taxon>
    </lineage>
</organism>
<dbReference type="InterPro" id="IPR042241">
    <property type="entry name" value="GCP_C_sf"/>
</dbReference>
<dbReference type="OMA" id="TIRAWKS"/>
<feature type="domain" description="Gamma tubulin complex component C-terminal" evidence="6">
    <location>
        <begin position="34"/>
        <end position="299"/>
    </location>
</feature>
<evidence type="ECO:0000256" key="3">
    <source>
        <dbReference type="ARBA" id="ARBA00022701"/>
    </source>
</evidence>
<dbReference type="GO" id="GO:0005874">
    <property type="term" value="C:microtubule"/>
    <property type="evidence" value="ECO:0007669"/>
    <property type="project" value="UniProtKB-KW"/>
</dbReference>
<dbReference type="Pfam" id="PF04130">
    <property type="entry name" value="GCP_C_terminal"/>
    <property type="match status" value="1"/>
</dbReference>
<dbReference type="InterPro" id="IPR040457">
    <property type="entry name" value="GCP_C"/>
</dbReference>
<dbReference type="AlphaFoldDB" id="A0A0C2JJ95"/>
<dbReference type="GO" id="GO:0000922">
    <property type="term" value="C:spindle pole"/>
    <property type="evidence" value="ECO:0007669"/>
    <property type="project" value="InterPro"/>
</dbReference>
<dbReference type="GO" id="GO:0051225">
    <property type="term" value="P:spindle assembly"/>
    <property type="evidence" value="ECO:0007669"/>
    <property type="project" value="TreeGrafter"/>
</dbReference>
<dbReference type="GO" id="GO:0000278">
    <property type="term" value="P:mitotic cell cycle"/>
    <property type="evidence" value="ECO:0007669"/>
    <property type="project" value="TreeGrafter"/>
</dbReference>
<keyword evidence="2 5" id="KW-0963">Cytoplasm</keyword>
<proteinExistence type="inferred from homology"/>
<dbReference type="PANTHER" id="PTHR19302">
    <property type="entry name" value="GAMMA TUBULIN COMPLEX PROTEIN"/>
    <property type="match status" value="1"/>
</dbReference>
<evidence type="ECO:0000313" key="8">
    <source>
        <dbReference type="Proteomes" id="UP000031668"/>
    </source>
</evidence>
<comment type="subcellular location">
    <subcellularLocation>
        <location evidence="5">Cytoplasm</location>
        <location evidence="5">Cytoskeleton</location>
        <location evidence="5">Microtubule organizing center</location>
    </subcellularLocation>
</comment>
<dbReference type="EMBL" id="JWZT01002428">
    <property type="protein sequence ID" value="KII69468.1"/>
    <property type="molecule type" value="Genomic_DNA"/>
</dbReference>
<accession>A0A0C2JJ95</accession>
<comment type="similarity">
    <text evidence="1 5">Belongs to the TUBGCP family.</text>
</comment>
<evidence type="ECO:0000313" key="7">
    <source>
        <dbReference type="EMBL" id="KII69468.1"/>
    </source>
</evidence>